<sequence length="216" mass="25415">MNFIGTDSETFVEKLYEMVMEDQKDKGEKLTIDTGDSNEKEELSPFIIKHWLNFAVYYEKAATHFIGGWLKTTEKSDALVDFAHQIEDEANHYVWLRKYLADYVENPDDFTPPREWVYLMEEYYPGLKTLEERLAAHNIASESAALGFMEFALDRLPEKMKKTIDKISKDEFFHVTFGKTLLKKYCVTEEEQQRAYDATVEAMRIMREAREVFVNI</sequence>
<keyword evidence="2" id="KW-1185">Reference proteome</keyword>
<reference evidence="1 2" key="1">
    <citation type="submission" date="2018-06" db="EMBL/GenBank/DDBJ databases">
        <authorList>
            <consortium name="Pathogen Informatics"/>
            <person name="Doyle S."/>
        </authorList>
    </citation>
    <scope>NUCLEOTIDE SEQUENCE [LARGE SCALE GENOMIC DNA]</scope>
    <source>
        <strain evidence="1 2">NCTC11807</strain>
    </source>
</reference>
<dbReference type="GO" id="GO:0016491">
    <property type="term" value="F:oxidoreductase activity"/>
    <property type="evidence" value="ECO:0007669"/>
    <property type="project" value="InterPro"/>
</dbReference>
<proteinExistence type="predicted"/>
<accession>A0A380JB44</accession>
<name>A0A380JB44_9STAP</name>
<dbReference type="InterPro" id="IPR009078">
    <property type="entry name" value="Ferritin-like_SF"/>
</dbReference>
<dbReference type="RefSeq" id="WP_115314165.1">
    <property type="nucleotide sequence ID" value="NZ_CP068030.1"/>
</dbReference>
<dbReference type="Proteomes" id="UP000255425">
    <property type="component" value="Unassembled WGS sequence"/>
</dbReference>
<dbReference type="InterPro" id="IPR012348">
    <property type="entry name" value="RNR-like"/>
</dbReference>
<dbReference type="AlphaFoldDB" id="A0A380JB44"/>
<evidence type="ECO:0000313" key="1">
    <source>
        <dbReference type="EMBL" id="SUN32867.1"/>
    </source>
</evidence>
<dbReference type="CDD" id="cd00657">
    <property type="entry name" value="Ferritin_like"/>
    <property type="match status" value="1"/>
</dbReference>
<evidence type="ECO:0000313" key="2">
    <source>
        <dbReference type="Proteomes" id="UP000255425"/>
    </source>
</evidence>
<dbReference type="Gene3D" id="1.10.620.20">
    <property type="entry name" value="Ribonucleotide Reductase, subunit A"/>
    <property type="match status" value="1"/>
</dbReference>
<gene>
    <name evidence="1" type="ORF">NCTC11807_02771</name>
</gene>
<dbReference type="SUPFAM" id="SSF47240">
    <property type="entry name" value="Ferritin-like"/>
    <property type="match status" value="1"/>
</dbReference>
<protein>
    <submittedName>
        <fullName evidence="1">Protein of uncharacterized function (DUF455)</fullName>
    </submittedName>
</protein>
<organism evidence="1 2">
    <name type="scientific">Staphylococcus saccharolyticus</name>
    <dbReference type="NCBI Taxonomy" id="33028"/>
    <lineage>
        <taxon>Bacteria</taxon>
        <taxon>Bacillati</taxon>
        <taxon>Bacillota</taxon>
        <taxon>Bacilli</taxon>
        <taxon>Bacillales</taxon>
        <taxon>Staphylococcaceae</taxon>
        <taxon>Staphylococcus</taxon>
    </lineage>
</organism>
<dbReference type="EMBL" id="UHDZ01000002">
    <property type="protein sequence ID" value="SUN32867.1"/>
    <property type="molecule type" value="Genomic_DNA"/>
</dbReference>